<keyword evidence="5 14" id="KW-0963">Cytoplasm</keyword>
<dbReference type="Pfam" id="PF00334">
    <property type="entry name" value="NDK"/>
    <property type="match status" value="1"/>
</dbReference>
<dbReference type="FunFam" id="3.30.70.141:FF:000001">
    <property type="entry name" value="Nucleoside diphosphate kinase"/>
    <property type="match status" value="1"/>
</dbReference>
<evidence type="ECO:0000256" key="2">
    <source>
        <dbReference type="ARBA" id="ARBA00008142"/>
    </source>
</evidence>
<keyword evidence="10 14" id="KW-0418">Kinase</keyword>
<keyword evidence="7 14" id="KW-0808">Transferase</keyword>
<feature type="domain" description="Nucleoside diphosphate kinase-like" evidence="18">
    <location>
        <begin position="3"/>
        <end position="140"/>
    </location>
</feature>
<evidence type="ECO:0000256" key="17">
    <source>
        <dbReference type="RuleBase" id="RU004013"/>
    </source>
</evidence>
<dbReference type="PROSITE" id="PS51374">
    <property type="entry name" value="NDPK_LIKE"/>
    <property type="match status" value="1"/>
</dbReference>
<evidence type="ECO:0000256" key="3">
    <source>
        <dbReference type="ARBA" id="ARBA00012966"/>
    </source>
</evidence>
<organism evidence="19 20">
    <name type="scientific">Reinekea marinisedimentorum</name>
    <dbReference type="NCBI Taxonomy" id="230495"/>
    <lineage>
        <taxon>Bacteria</taxon>
        <taxon>Pseudomonadati</taxon>
        <taxon>Pseudomonadota</taxon>
        <taxon>Gammaproteobacteria</taxon>
        <taxon>Oceanospirillales</taxon>
        <taxon>Saccharospirillaceae</taxon>
        <taxon>Reinekea</taxon>
    </lineage>
</organism>
<dbReference type="InterPro" id="IPR034907">
    <property type="entry name" value="NDK-like_dom"/>
</dbReference>
<feature type="binding site" evidence="14 15">
    <location>
        <position position="11"/>
    </location>
    <ligand>
        <name>ATP</name>
        <dbReference type="ChEBI" id="CHEBI:30616"/>
    </ligand>
</feature>
<dbReference type="PRINTS" id="PR01243">
    <property type="entry name" value="NUCDPKINASE"/>
</dbReference>
<gene>
    <name evidence="14" type="primary">ndk</name>
    <name evidence="19" type="ORF">BCF53_104115</name>
</gene>
<dbReference type="GO" id="GO:0005524">
    <property type="term" value="F:ATP binding"/>
    <property type="evidence" value="ECO:0007669"/>
    <property type="project" value="UniProtKB-UniRule"/>
</dbReference>
<evidence type="ECO:0000256" key="16">
    <source>
        <dbReference type="RuleBase" id="RU004011"/>
    </source>
</evidence>
<dbReference type="InterPro" id="IPR036850">
    <property type="entry name" value="NDK-like_dom_sf"/>
</dbReference>
<feature type="binding site" evidence="14 15">
    <location>
        <position position="59"/>
    </location>
    <ligand>
        <name>ATP</name>
        <dbReference type="ChEBI" id="CHEBI:30616"/>
    </ligand>
</feature>
<evidence type="ECO:0000256" key="12">
    <source>
        <dbReference type="ARBA" id="ARBA00022842"/>
    </source>
</evidence>
<dbReference type="SMART" id="SM00562">
    <property type="entry name" value="NDK"/>
    <property type="match status" value="1"/>
</dbReference>
<comment type="catalytic activity">
    <reaction evidence="14 17">
        <text>a 2'-deoxyribonucleoside 5'-diphosphate + ATP = a 2'-deoxyribonucleoside 5'-triphosphate + ADP</text>
        <dbReference type="Rhea" id="RHEA:44640"/>
        <dbReference type="ChEBI" id="CHEBI:30616"/>
        <dbReference type="ChEBI" id="CHEBI:61560"/>
        <dbReference type="ChEBI" id="CHEBI:73316"/>
        <dbReference type="ChEBI" id="CHEBI:456216"/>
        <dbReference type="EC" id="2.7.4.6"/>
    </reaction>
</comment>
<evidence type="ECO:0000256" key="14">
    <source>
        <dbReference type="HAMAP-Rule" id="MF_00451"/>
    </source>
</evidence>
<keyword evidence="8 14" id="KW-0479">Metal-binding</keyword>
<evidence type="ECO:0000313" key="20">
    <source>
        <dbReference type="Proteomes" id="UP000295793"/>
    </source>
</evidence>
<evidence type="ECO:0000256" key="11">
    <source>
        <dbReference type="ARBA" id="ARBA00022840"/>
    </source>
</evidence>
<dbReference type="RefSeq" id="WP_132700773.1">
    <property type="nucleotide sequence ID" value="NZ_SLZR01000004.1"/>
</dbReference>
<feature type="binding site" evidence="14 15">
    <location>
        <position position="104"/>
    </location>
    <ligand>
        <name>ATP</name>
        <dbReference type="ChEBI" id="CHEBI:30616"/>
    </ligand>
</feature>
<feature type="active site" description="Pros-phosphohistidine intermediate" evidence="14 15">
    <location>
        <position position="117"/>
    </location>
</feature>
<dbReference type="PANTHER" id="PTHR46161:SF3">
    <property type="entry name" value="NUCLEOSIDE DIPHOSPHATE KINASE DDB_G0292928-RELATED"/>
    <property type="match status" value="1"/>
</dbReference>
<dbReference type="HAMAP" id="MF_00451">
    <property type="entry name" value="NDP_kinase"/>
    <property type="match status" value="1"/>
</dbReference>
<comment type="similarity">
    <text evidence="2 14 15 16">Belongs to the NDK family.</text>
</comment>
<dbReference type="NCBIfam" id="NF001908">
    <property type="entry name" value="PRK00668.1"/>
    <property type="match status" value="1"/>
</dbReference>
<keyword evidence="20" id="KW-1185">Reference proteome</keyword>
<dbReference type="GO" id="GO:0006183">
    <property type="term" value="P:GTP biosynthetic process"/>
    <property type="evidence" value="ECO:0007669"/>
    <property type="project" value="UniProtKB-UniRule"/>
</dbReference>
<evidence type="ECO:0000256" key="7">
    <source>
        <dbReference type="ARBA" id="ARBA00022679"/>
    </source>
</evidence>
<dbReference type="PANTHER" id="PTHR46161">
    <property type="entry name" value="NUCLEOSIDE DIPHOSPHATE KINASE"/>
    <property type="match status" value="1"/>
</dbReference>
<proteinExistence type="inferred from homology"/>
<reference evidence="19 20" key="1">
    <citation type="submission" date="2019-03" db="EMBL/GenBank/DDBJ databases">
        <title>Genomic Encyclopedia of Archaeal and Bacterial Type Strains, Phase II (KMG-II): from individual species to whole genera.</title>
        <authorList>
            <person name="Goeker M."/>
        </authorList>
    </citation>
    <scope>NUCLEOTIDE SEQUENCE [LARGE SCALE GENOMIC DNA]</scope>
    <source>
        <strain evidence="19 20">DSM 15388</strain>
    </source>
</reference>
<comment type="cofactor">
    <cofactor evidence="14">
        <name>Mg(2+)</name>
        <dbReference type="ChEBI" id="CHEBI:18420"/>
    </cofactor>
</comment>
<keyword evidence="11 14" id="KW-0067">ATP-binding</keyword>
<dbReference type="InterPro" id="IPR023005">
    <property type="entry name" value="Nucleoside_diP_kinase_AS"/>
</dbReference>
<keyword evidence="9 14" id="KW-0547">Nucleotide-binding</keyword>
<dbReference type="GO" id="GO:0004550">
    <property type="term" value="F:nucleoside diphosphate kinase activity"/>
    <property type="evidence" value="ECO:0007669"/>
    <property type="project" value="UniProtKB-UniRule"/>
</dbReference>
<evidence type="ECO:0000256" key="10">
    <source>
        <dbReference type="ARBA" id="ARBA00022777"/>
    </source>
</evidence>
<evidence type="ECO:0000256" key="15">
    <source>
        <dbReference type="PROSITE-ProRule" id="PRU00706"/>
    </source>
</evidence>
<evidence type="ECO:0000256" key="9">
    <source>
        <dbReference type="ARBA" id="ARBA00022741"/>
    </source>
</evidence>
<evidence type="ECO:0000256" key="1">
    <source>
        <dbReference type="ARBA" id="ARBA00004496"/>
    </source>
</evidence>
<comment type="subunit">
    <text evidence="14">Homotetramer.</text>
</comment>
<dbReference type="GO" id="GO:0046872">
    <property type="term" value="F:metal ion binding"/>
    <property type="evidence" value="ECO:0007669"/>
    <property type="project" value="UniProtKB-KW"/>
</dbReference>
<keyword evidence="13 14" id="KW-0546">Nucleotide metabolism</keyword>
<protein>
    <recommendedName>
        <fullName evidence="4 14">Nucleoside diphosphate kinase</fullName>
        <shortName evidence="14">NDK</shortName>
        <shortName evidence="14">NDP kinase</shortName>
        <ecNumber evidence="3 14">2.7.4.6</ecNumber>
    </recommendedName>
    <alternativeName>
        <fullName evidence="14">Nucleoside-2-P kinase</fullName>
    </alternativeName>
</protein>
<evidence type="ECO:0000259" key="18">
    <source>
        <dbReference type="SMART" id="SM00562"/>
    </source>
</evidence>
<dbReference type="GO" id="GO:0005737">
    <property type="term" value="C:cytoplasm"/>
    <property type="evidence" value="ECO:0007669"/>
    <property type="project" value="UniProtKB-SubCell"/>
</dbReference>
<evidence type="ECO:0000313" key="19">
    <source>
        <dbReference type="EMBL" id="TCS42011.1"/>
    </source>
</evidence>
<dbReference type="Gene3D" id="3.30.70.141">
    <property type="entry name" value="Nucleoside diphosphate kinase-like domain"/>
    <property type="match status" value="1"/>
</dbReference>
<feature type="binding site" evidence="14 15">
    <location>
        <position position="93"/>
    </location>
    <ligand>
        <name>ATP</name>
        <dbReference type="ChEBI" id="CHEBI:30616"/>
    </ligand>
</feature>
<dbReference type="OrthoDB" id="9801161at2"/>
<dbReference type="EC" id="2.7.4.6" evidence="3 14"/>
<dbReference type="EMBL" id="SLZR01000004">
    <property type="protein sequence ID" value="TCS42011.1"/>
    <property type="molecule type" value="Genomic_DNA"/>
</dbReference>
<sequence length="141" mass="15369">MAIEQTFSIIKPDAVERNLIGAINARLEAAGFVIVGMRLIQMTVEQAQNFYAEHDGKPFFDSLVEYMTSGPVVVQVLQAENAIAKYREILGATNPENAAAGTIRHDFAISMSKNSAHGSDSPASAEREIACFFGESKIFTR</sequence>
<dbReference type="SUPFAM" id="SSF54919">
    <property type="entry name" value="Nucleoside diphosphate kinase, NDK"/>
    <property type="match status" value="1"/>
</dbReference>
<dbReference type="AlphaFoldDB" id="A0A4R3I862"/>
<dbReference type="CDD" id="cd04413">
    <property type="entry name" value="NDPk_I"/>
    <property type="match status" value="1"/>
</dbReference>
<evidence type="ECO:0000256" key="5">
    <source>
        <dbReference type="ARBA" id="ARBA00022490"/>
    </source>
</evidence>
<comment type="subcellular location">
    <subcellularLocation>
        <location evidence="1 14">Cytoplasm</location>
    </subcellularLocation>
</comment>
<feature type="binding site" evidence="14 15">
    <location>
        <position position="114"/>
    </location>
    <ligand>
        <name>ATP</name>
        <dbReference type="ChEBI" id="CHEBI:30616"/>
    </ligand>
</feature>
<comment type="caution">
    <text evidence="19">The sequence shown here is derived from an EMBL/GenBank/DDBJ whole genome shotgun (WGS) entry which is preliminary data.</text>
</comment>
<evidence type="ECO:0000256" key="4">
    <source>
        <dbReference type="ARBA" id="ARBA00017632"/>
    </source>
</evidence>
<comment type="catalytic activity">
    <reaction evidence="14">
        <text>a ribonucleoside 5'-diphosphate + ATP = a ribonucleoside 5'-triphosphate + ADP</text>
        <dbReference type="Rhea" id="RHEA:18113"/>
        <dbReference type="ChEBI" id="CHEBI:30616"/>
        <dbReference type="ChEBI" id="CHEBI:57930"/>
        <dbReference type="ChEBI" id="CHEBI:61557"/>
        <dbReference type="ChEBI" id="CHEBI:456216"/>
        <dbReference type="EC" id="2.7.4.6"/>
    </reaction>
</comment>
<dbReference type="PROSITE" id="PS00469">
    <property type="entry name" value="NDPK"/>
    <property type="match status" value="1"/>
</dbReference>
<dbReference type="GO" id="GO:0006228">
    <property type="term" value="P:UTP biosynthetic process"/>
    <property type="evidence" value="ECO:0007669"/>
    <property type="project" value="UniProtKB-UniRule"/>
</dbReference>
<feature type="binding site" evidence="14 15">
    <location>
        <position position="87"/>
    </location>
    <ligand>
        <name>ATP</name>
        <dbReference type="ChEBI" id="CHEBI:30616"/>
    </ligand>
</feature>
<dbReference type="GO" id="GO:0006241">
    <property type="term" value="P:CTP biosynthetic process"/>
    <property type="evidence" value="ECO:0007669"/>
    <property type="project" value="UniProtKB-UniRule"/>
</dbReference>
<evidence type="ECO:0000256" key="6">
    <source>
        <dbReference type="ARBA" id="ARBA00022553"/>
    </source>
</evidence>
<keyword evidence="6 14" id="KW-0597">Phosphoprotein</keyword>
<evidence type="ECO:0000256" key="13">
    <source>
        <dbReference type="ARBA" id="ARBA00023080"/>
    </source>
</evidence>
<comment type="function">
    <text evidence="14">Major role in the synthesis of nucleoside triphosphates other than ATP. The ATP gamma phosphate is transferred to the NDP beta phosphate via a ping-pong mechanism, using a phosphorylated active-site intermediate.</text>
</comment>
<dbReference type="InterPro" id="IPR001564">
    <property type="entry name" value="Nucleoside_diP_kinase"/>
</dbReference>
<name>A0A4R3I862_9GAMM</name>
<accession>A0A4R3I862</accession>
<dbReference type="Proteomes" id="UP000295793">
    <property type="component" value="Unassembled WGS sequence"/>
</dbReference>
<keyword evidence="12 14" id="KW-0460">Magnesium</keyword>
<evidence type="ECO:0000256" key="8">
    <source>
        <dbReference type="ARBA" id="ARBA00022723"/>
    </source>
</evidence>